<keyword evidence="15" id="KW-1185">Reference proteome</keyword>
<feature type="domain" description="PAS" evidence="12">
    <location>
        <begin position="286"/>
        <end position="357"/>
    </location>
</feature>
<dbReference type="InterPro" id="IPR004358">
    <property type="entry name" value="Sig_transdc_His_kin-like_C"/>
</dbReference>
<dbReference type="InterPro" id="IPR052162">
    <property type="entry name" value="Sensor_kinase/Photoreceptor"/>
</dbReference>
<dbReference type="GO" id="GO:0006355">
    <property type="term" value="P:regulation of DNA-templated transcription"/>
    <property type="evidence" value="ECO:0007669"/>
    <property type="project" value="InterPro"/>
</dbReference>
<dbReference type="Gene3D" id="1.10.287.130">
    <property type="match status" value="1"/>
</dbReference>
<feature type="region of interest" description="Disordered" evidence="9">
    <location>
        <begin position="1"/>
        <end position="32"/>
    </location>
</feature>
<feature type="domain" description="PAC" evidence="13">
    <location>
        <begin position="487"/>
        <end position="539"/>
    </location>
</feature>
<feature type="domain" description="PAC" evidence="13">
    <location>
        <begin position="1376"/>
        <end position="1428"/>
    </location>
</feature>
<dbReference type="Gene3D" id="3.40.50.2300">
    <property type="match status" value="2"/>
</dbReference>
<feature type="modified residue" description="4-aspartylphosphate" evidence="8">
    <location>
        <position position="3163"/>
    </location>
</feature>
<dbReference type="CDD" id="cd17546">
    <property type="entry name" value="REC_hyHK_CKI1_RcsC-like"/>
    <property type="match status" value="2"/>
</dbReference>
<dbReference type="SUPFAM" id="SSF55874">
    <property type="entry name" value="ATPase domain of HSP90 chaperone/DNA topoisomerase II/histidine kinase"/>
    <property type="match status" value="1"/>
</dbReference>
<keyword evidence="4 8" id="KW-0597">Phosphoprotein</keyword>
<dbReference type="NCBIfam" id="TIGR00229">
    <property type="entry name" value="sensory_box"/>
    <property type="match status" value="17"/>
</dbReference>
<evidence type="ECO:0000313" key="15">
    <source>
        <dbReference type="Proteomes" id="UP000660262"/>
    </source>
</evidence>
<feature type="domain" description="PAC" evidence="13">
    <location>
        <begin position="2011"/>
        <end position="2063"/>
    </location>
</feature>
<dbReference type="Pfam" id="PF00512">
    <property type="entry name" value="HisKA"/>
    <property type="match status" value="1"/>
</dbReference>
<keyword evidence="3" id="KW-0675">Receptor</keyword>
<feature type="domain" description="PAC" evidence="13">
    <location>
        <begin position="2272"/>
        <end position="2324"/>
    </location>
</feature>
<feature type="domain" description="PAS" evidence="12">
    <location>
        <begin position="1429"/>
        <end position="1500"/>
    </location>
</feature>
<feature type="domain" description="PAS" evidence="12">
    <location>
        <begin position="1175"/>
        <end position="1246"/>
    </location>
</feature>
<feature type="compositionally biased region" description="Basic and acidic residues" evidence="9">
    <location>
        <begin position="2926"/>
        <end position="2937"/>
    </location>
</feature>
<evidence type="ECO:0000256" key="8">
    <source>
        <dbReference type="PROSITE-ProRule" id="PRU00169"/>
    </source>
</evidence>
<feature type="domain" description="PAC" evidence="13">
    <location>
        <begin position="1122"/>
        <end position="1174"/>
    </location>
</feature>
<dbReference type="CDD" id="cd00082">
    <property type="entry name" value="HisKA"/>
    <property type="match status" value="1"/>
</dbReference>
<dbReference type="Pfam" id="PF02518">
    <property type="entry name" value="HATPase_c"/>
    <property type="match status" value="1"/>
</dbReference>
<dbReference type="InterPro" id="IPR036890">
    <property type="entry name" value="HATPase_C_sf"/>
</dbReference>
<evidence type="ECO:0000259" key="10">
    <source>
        <dbReference type="PROSITE" id="PS50109"/>
    </source>
</evidence>
<feature type="domain" description="Response regulatory" evidence="11">
    <location>
        <begin position="3112"/>
        <end position="3232"/>
    </location>
</feature>
<dbReference type="InterPro" id="IPR011006">
    <property type="entry name" value="CheY-like_superfamily"/>
</dbReference>
<evidence type="ECO:0000313" key="14">
    <source>
        <dbReference type="EMBL" id="GHP11681.1"/>
    </source>
</evidence>
<dbReference type="Pfam" id="PF00989">
    <property type="entry name" value="PAS"/>
    <property type="match status" value="17"/>
</dbReference>
<evidence type="ECO:0000256" key="6">
    <source>
        <dbReference type="ARBA" id="ARBA00022679"/>
    </source>
</evidence>
<dbReference type="SMART" id="SM00388">
    <property type="entry name" value="HisKA"/>
    <property type="match status" value="1"/>
</dbReference>
<dbReference type="EC" id="2.7.13.3" evidence="2"/>
<feature type="domain" description="PAC" evidence="13">
    <location>
        <begin position="360"/>
        <end position="412"/>
    </location>
</feature>
<feature type="domain" description="PAC" evidence="13">
    <location>
        <begin position="1884"/>
        <end position="1936"/>
    </location>
</feature>
<dbReference type="EMBL" id="BNJQ01000036">
    <property type="protein sequence ID" value="GHP11681.1"/>
    <property type="molecule type" value="Genomic_DNA"/>
</dbReference>
<keyword evidence="6" id="KW-0808">Transferase</keyword>
<dbReference type="InterPro" id="IPR013767">
    <property type="entry name" value="PAS_fold"/>
</dbReference>
<feature type="domain" description="PAC" evidence="13">
    <location>
        <begin position="1249"/>
        <end position="1301"/>
    </location>
</feature>
<dbReference type="PANTHER" id="PTHR43304">
    <property type="entry name" value="PHYTOCHROME-LIKE PROTEIN CPH1"/>
    <property type="match status" value="1"/>
</dbReference>
<evidence type="ECO:0000256" key="9">
    <source>
        <dbReference type="SAM" id="MobiDB-lite"/>
    </source>
</evidence>
<dbReference type="InterPro" id="IPR003594">
    <property type="entry name" value="HATPase_dom"/>
</dbReference>
<dbReference type="PRINTS" id="PR00344">
    <property type="entry name" value="BCTRLSENSOR"/>
</dbReference>
<feature type="domain" description="PAS" evidence="12">
    <location>
        <begin position="2191"/>
        <end position="2262"/>
    </location>
</feature>
<feature type="domain" description="PAS" evidence="12">
    <location>
        <begin position="540"/>
        <end position="611"/>
    </location>
</feature>
<dbReference type="OrthoDB" id="21225at2759"/>
<dbReference type="InterPro" id="IPR001610">
    <property type="entry name" value="PAC"/>
</dbReference>
<evidence type="ECO:0000256" key="1">
    <source>
        <dbReference type="ARBA" id="ARBA00000085"/>
    </source>
</evidence>
<feature type="domain" description="PAS" evidence="12">
    <location>
        <begin position="159"/>
        <end position="230"/>
    </location>
</feature>
<dbReference type="Pfam" id="PF00072">
    <property type="entry name" value="Response_reg"/>
    <property type="match status" value="2"/>
</dbReference>
<comment type="caution">
    <text evidence="14">The sequence shown here is derived from an EMBL/GenBank/DDBJ whole genome shotgun (WGS) entry which is preliminary data.</text>
</comment>
<dbReference type="PANTHER" id="PTHR43304:SF1">
    <property type="entry name" value="PAC DOMAIN-CONTAINING PROTEIN"/>
    <property type="match status" value="1"/>
</dbReference>
<dbReference type="InterPro" id="IPR000700">
    <property type="entry name" value="PAS-assoc_C"/>
</dbReference>
<dbReference type="SMART" id="SM00387">
    <property type="entry name" value="HATPase_c"/>
    <property type="match status" value="1"/>
</dbReference>
<dbReference type="InterPro" id="IPR005467">
    <property type="entry name" value="His_kinase_dom"/>
</dbReference>
<feature type="domain" description="PAC" evidence="13">
    <location>
        <begin position="2138"/>
        <end position="2190"/>
    </location>
</feature>
<dbReference type="GO" id="GO:0009637">
    <property type="term" value="P:response to blue light"/>
    <property type="evidence" value="ECO:0007669"/>
    <property type="project" value="UniProtKB-ARBA"/>
</dbReference>
<keyword evidence="5" id="KW-0716">Sensory transduction</keyword>
<dbReference type="SUPFAM" id="SSF52172">
    <property type="entry name" value="CheY-like"/>
    <property type="match status" value="2"/>
</dbReference>
<sequence length="3284" mass="363290">MQDRTALEPDVQQPPLSNRSRGGGAGLSGGETSSCVHVSVRVRPILPSDRLAENGVGVAAVVVDAEGSIKLWSEAATERRDLFNHELVRNARIQDVINDGTGNKLMQRLLDAILKGLESVFTEGEFRVSVTKLEHTGETRETDYRLVVIKDTQKEHESDAKELRQFVETANAPIFGIDVHGNVNEWNDKAEAIVGYTKDETMGRHLVQNFISPDYRESVQRVLDDALKGREAQNFEFPLYTKGGERVEVLLNATSRRDVEGKIYGVIGVGQDITERKKAEVELENVATELRQFIETANAPIFGIDVHGNVNEWNVKSMQITGYSKEDVLGRGLVEHFITDEYKDAVRAVLDNALRGIESANFEFPLCTKSGERVEVLLNATSRRDVEGKIIGVIGVGQDITQSKQAADKQESIATELRQFVETANAPIFGIDVNGNVNEWNDKAEAIVGYTKDETMGRHLVQNFISPDYRESVQRVLDDALKGREAQNFEFPLYTKGGERVEVLLNATSRRDVEGKIYGVIGVGQDITERKKAEVELENVATELRQFIETANAPIFGIDVHGNVNEWNVKSMQITGYSKEDVLGRGLVEHFITDEYKDAVRAVLDKALLGMESANFEFPLFTKSGERVEVLLNATSRRDVEGKIIGVIGVGQDITQSKQAADKQESIATELRQFVETANAPIFGIDVHGNVNEWNDKAEAIVGYTKDETMGRHLVQNFISPDYRESVQRVLDDALKGKEAQNFEFPLFTKSGERVEVLLNATSRRDMKGKIYGVIGVGQDITERKKAEVEQESIATELRQFIETANAPIIGIDVHGNVNEWNDKAEAIVGYTKDETMGRHLVQNFISPDYRESVQRVLDDALKGREAQNFEFPLYTKGGERVEVLLNATSRRDVEGKIYGVIGVGQDITERKKAEVELENVATELRQFIETANAPIFGIDVHGNVNEWNVKSMQITGYSKEDVLGRGLVEHFITDEYKDAVRAVLDNALRGIESANFEFPLFTKSGERVEVLLNATSRRDVEGKIIGVIGVGQDITQSKQAADKQESIATELRQFVETANAPIFGIDVHGNVNEWNDKAEAIVGYTKDETMGRHLVQNFISPDYRESVQRVLDDALKGREAQNFEFPLYTKGGERVEVLLNATSRRDVEGKIYGVIGVGQDITERKKAEVELENVATELRQFIETANAPIFGIDVHGNVNEWNVKSMQITGYSKEDVLGRGLVEHFITDEYKDAVRAVLDNALRGIESANFEFPLFTKSGERVEVLLNATSRRDVEGKIIGVIGVGQDITQSKQAADKQESIATELRQFVETANAPIFGIDVHGNVNEWNDKAEAIVGYTKDETMGRHLVQNFISPDYRESVQRVLDDALKGREAQNFEFPLYTKGGERVEVLLNATSRRDVEGKIYGVIGVGQDITERKKAEVELENVATELRQFIETANAPIFGIDVHGNVNEWNVKSMQITGYSKEDVLGRGLVEHFITDEYKDAVRAVLDNALRGIESANFEFPLFTKSGERVEVLLNATSRRDVEGKIIGVIGVGQDITQSKQAADKQESIATELRQFVETANAPIFGIDVHGNVNEWNDKAEAIVGYTKDETMGRHLVQNFISPDYRESVQRVLDDALKGREAQNFEFPLYTKGGERVEVLLNATSRRDVEGKIYGVIGVGQDITERKKAEVELENVATELRQFIETANAPIFGIDVHGNVNEWNVKSMQITGYSKEDVLGRGLVEHFITDEYKDAVRAVLDKALLGMESANFEFPLFTKSGERVEVLLNATSRRDVEGKIIGVIGVGQDITQSKQAADKQESIAKELRQFVETANAPIFGIDVHGNVNEWNDKAEAIVGYTKDETMGRHLVQNFISPDYRESVQRVLDDALKGREAQNFEFPLYTKGGERVEVLLNATSRRDVEGKIYGVIGVGQDITERKKAEVELENVATELRQFIETANAPIFGIDVHGNVNEWNVKSMQITGYSKEDVLGRGLVEHFITDEYKDAVRAVLDNALRGIESANFEFPLFTKSGERVEVLLNATSRRDVEGNIIGVIGVGQDITQSKQAADKQESIAKELRQFVETANAPIFGIDVHGNVNEWNDKAEAIVGYTKDETMGRHLVQNFISPDYRESVQRVLDDALKGKEAQNFEFPLYTKGGERVEVLLNATSRRDVEGKIYGVIGVGQDITERKKAEVELEAIASELRQLIETANAPIIGIDLEGLITEWNNKVEELLGYSALDAKGEVFVEKFVMSHDRRSVQEIMDMALKGQSTASFEIAFYTKQAKMDEDWSNPIHILLNANPRRDVRGNVIGVVGVGQDVTHFKRMMDAEVALSKAQAANDAKSQFLANMSHEMRTPLNGIIGMNELLSDTLGEDDQLELSRQIRTSANGLLTLISDILDLTRVEAGKFELESREFSLYSTAGDAVDSIAHLAAIKGVEVIFTLGPGLPDNVIGDSLRLKQMLLNMLSNALKFTTKGEIELALTKLANENPGRRATDEDDEPFTVLISVRDTGIGIPSEQQRKLFARFTQVDTGITRKYGGTGLGLAITKQLCELMGGQIALESEPGKGSTFSLTAMLGRRSSKSNGPSRLPLTAKVTPPGCIALTEEVFVITIAHNERMREWIAETSKRCLNWCSTSPRCATIPSTAGLQQALRQCISDANRKSKIAVISSIMEADEIQSAQQAYERCIADYPEMRWVILTPIRLRSLATKVFSSPSLGAVKWTVLAKPTRQWQLRDTIAAISRGEQYEPPVLGEMQDSMAALADLAMEQSANETNESTAKVEMALHPKQRILVVEDDKTSSLVLVRMLKKAGFACDTAFNGEEAISKLLISKGDAKCLNTEYLCVLLDLHMPIMDGAEASRIIRKVEQQAEGSGGVSRLPLIGITGGTAEDVDVCRAAGMDRFVKKPINRQILIAAVKSCLKESYLVMDPMVGHDNDESENRTRPHSGKGSRSRANNDGAEPSQASQLKAILITKDESFTRKMEDVLHAAHVDSVQAVPSVKACLHLISTGSPSRQSPAFCDMVLVDCQNEEEDEVAVQALAIADVIRPVRIVVAGVGASDKFVAYPGDSEANKVSGSTGGRCPLTHRIPSCHAIRVEDIEPLVDEITKLREARSIPTALVVEDDDVSRKVISGMLRSMSWRVMIAKNGQEAVDEVKQSHNQILCVFMDCNMPIKDGWSATREIRDWEGSAPFVLPIVACTANAMRGDSDKCAESGMSLYVSKPVKRSALAWALNSCTKVGGATNDSLTWQPSAEVEVLTPKYPPHLVDERAAKQQIGAIMARLVGSGTA</sequence>
<keyword evidence="3" id="KW-0600">Photoreceptor protein</keyword>
<feature type="domain" description="PAS" evidence="12">
    <location>
        <begin position="794"/>
        <end position="865"/>
    </location>
</feature>
<dbReference type="SUPFAM" id="SSF47384">
    <property type="entry name" value="Homodimeric domain of signal transducing histidine kinase"/>
    <property type="match status" value="1"/>
</dbReference>
<dbReference type="GO" id="GO:0009881">
    <property type="term" value="F:photoreceptor activity"/>
    <property type="evidence" value="ECO:0007669"/>
    <property type="project" value="UniProtKB-KW"/>
</dbReference>
<keyword evidence="3" id="KW-0157">Chromophore</keyword>
<evidence type="ECO:0000259" key="11">
    <source>
        <dbReference type="PROSITE" id="PS50110"/>
    </source>
</evidence>
<evidence type="ECO:0000256" key="2">
    <source>
        <dbReference type="ARBA" id="ARBA00012438"/>
    </source>
</evidence>
<dbReference type="CDD" id="cd00130">
    <property type="entry name" value="PAS"/>
    <property type="match status" value="17"/>
</dbReference>
<evidence type="ECO:0000256" key="3">
    <source>
        <dbReference type="ARBA" id="ARBA00022543"/>
    </source>
</evidence>
<feature type="domain" description="PAS" evidence="12">
    <location>
        <begin position="667"/>
        <end position="738"/>
    </location>
</feature>
<dbReference type="PROSITE" id="PS50113">
    <property type="entry name" value="PAC"/>
    <property type="match status" value="17"/>
</dbReference>
<feature type="domain" description="PAC" evidence="13">
    <location>
        <begin position="233"/>
        <end position="285"/>
    </location>
</feature>
<evidence type="ECO:0000256" key="4">
    <source>
        <dbReference type="ARBA" id="ARBA00022553"/>
    </source>
</evidence>
<dbReference type="InterPro" id="IPR000014">
    <property type="entry name" value="PAS"/>
</dbReference>
<feature type="domain" description="PAC" evidence="13">
    <location>
        <begin position="1503"/>
        <end position="1555"/>
    </location>
</feature>
<feature type="domain" description="PAS" evidence="12">
    <location>
        <begin position="1048"/>
        <end position="1119"/>
    </location>
</feature>
<evidence type="ECO:0000259" key="12">
    <source>
        <dbReference type="PROSITE" id="PS50112"/>
    </source>
</evidence>
<dbReference type="Proteomes" id="UP000660262">
    <property type="component" value="Unassembled WGS sequence"/>
</dbReference>
<feature type="domain" description="PAS" evidence="12">
    <location>
        <begin position="413"/>
        <end position="484"/>
    </location>
</feature>
<feature type="domain" description="PAC" evidence="13">
    <location>
        <begin position="995"/>
        <end position="1047"/>
    </location>
</feature>
<feature type="domain" description="Response regulatory" evidence="11">
    <location>
        <begin position="2784"/>
        <end position="2915"/>
    </location>
</feature>
<evidence type="ECO:0000256" key="7">
    <source>
        <dbReference type="ARBA" id="ARBA00022777"/>
    </source>
</evidence>
<feature type="domain" description="PAC" evidence="13">
    <location>
        <begin position="868"/>
        <end position="920"/>
    </location>
</feature>
<protein>
    <recommendedName>
        <fullName evidence="2">histidine kinase</fullName>
        <ecNumber evidence="2">2.7.13.3</ecNumber>
    </recommendedName>
</protein>
<comment type="catalytic activity">
    <reaction evidence="1">
        <text>ATP + protein L-histidine = ADP + protein N-phospho-L-histidine.</text>
        <dbReference type="EC" id="2.7.13.3"/>
    </reaction>
</comment>
<keyword evidence="7 14" id="KW-0418">Kinase</keyword>
<feature type="domain" description="PAS" evidence="12">
    <location>
        <begin position="1302"/>
        <end position="1373"/>
    </location>
</feature>
<dbReference type="SMART" id="SM00086">
    <property type="entry name" value="PAC"/>
    <property type="match status" value="17"/>
</dbReference>
<reference evidence="14" key="1">
    <citation type="submission" date="2020-10" db="EMBL/GenBank/DDBJ databases">
        <title>Unveiling of a novel bifunctional photoreceptor, Dualchrome1, isolated from a cosmopolitan green alga.</title>
        <authorList>
            <person name="Suzuki S."/>
            <person name="Kawachi M."/>
        </authorList>
    </citation>
    <scope>NUCLEOTIDE SEQUENCE</scope>
    <source>
        <strain evidence="14">NIES 2893</strain>
    </source>
</reference>
<dbReference type="SMART" id="SM00448">
    <property type="entry name" value="REC"/>
    <property type="match status" value="2"/>
</dbReference>
<feature type="domain" description="PAS" evidence="12">
    <location>
        <begin position="1810"/>
        <end position="1881"/>
    </location>
</feature>
<dbReference type="SUPFAM" id="SSF55785">
    <property type="entry name" value="PYP-like sensor domain (PAS domain)"/>
    <property type="match status" value="17"/>
</dbReference>
<dbReference type="SMART" id="SM00091">
    <property type="entry name" value="PAS"/>
    <property type="match status" value="18"/>
</dbReference>
<dbReference type="FunFam" id="3.30.565.10:FF:000010">
    <property type="entry name" value="Sensor histidine kinase RcsC"/>
    <property type="match status" value="1"/>
</dbReference>
<feature type="domain" description="PAS" evidence="12">
    <location>
        <begin position="921"/>
        <end position="992"/>
    </location>
</feature>
<feature type="domain" description="PAC" evidence="13">
    <location>
        <begin position="614"/>
        <end position="666"/>
    </location>
</feature>
<dbReference type="Gene3D" id="3.30.450.20">
    <property type="entry name" value="PAS domain"/>
    <property type="match status" value="17"/>
</dbReference>
<feature type="region of interest" description="Disordered" evidence="9">
    <location>
        <begin position="2926"/>
        <end position="2959"/>
    </location>
</feature>
<evidence type="ECO:0000259" key="13">
    <source>
        <dbReference type="PROSITE" id="PS50113"/>
    </source>
</evidence>
<gene>
    <name evidence="14" type="ORF">PPROV_001040900</name>
</gene>
<feature type="domain" description="PAS" evidence="12">
    <location>
        <begin position="1556"/>
        <end position="1627"/>
    </location>
</feature>
<evidence type="ECO:0000256" key="5">
    <source>
        <dbReference type="ARBA" id="ARBA00022606"/>
    </source>
</evidence>
<name>A0A830I1P8_9CHLO</name>
<dbReference type="InterPro" id="IPR036097">
    <property type="entry name" value="HisK_dim/P_sf"/>
</dbReference>
<dbReference type="CDD" id="cd16922">
    <property type="entry name" value="HATPase_EvgS-ArcB-TorS-like"/>
    <property type="match status" value="1"/>
</dbReference>
<dbReference type="PROSITE" id="PS50112">
    <property type="entry name" value="PAS"/>
    <property type="match status" value="17"/>
</dbReference>
<feature type="domain" description="PAS" evidence="12">
    <location>
        <begin position="1683"/>
        <end position="1754"/>
    </location>
</feature>
<dbReference type="GO" id="GO:0000155">
    <property type="term" value="F:phosphorelay sensor kinase activity"/>
    <property type="evidence" value="ECO:0007669"/>
    <property type="project" value="InterPro"/>
</dbReference>
<feature type="domain" description="PAC" evidence="13">
    <location>
        <begin position="1757"/>
        <end position="1809"/>
    </location>
</feature>
<feature type="domain" description="PAC" evidence="13">
    <location>
        <begin position="741"/>
        <end position="793"/>
    </location>
</feature>
<dbReference type="Gene3D" id="3.30.565.10">
    <property type="entry name" value="Histidine kinase-like ATPase, C-terminal domain"/>
    <property type="match status" value="1"/>
</dbReference>
<accession>A0A830I1P8</accession>
<dbReference type="InterPro" id="IPR003661">
    <property type="entry name" value="HisK_dim/P_dom"/>
</dbReference>
<feature type="modified residue" description="4-aspartylphosphate" evidence="8">
    <location>
        <position position="2842"/>
    </location>
</feature>
<feature type="domain" description="PAC" evidence="13">
    <location>
        <begin position="1630"/>
        <end position="1682"/>
    </location>
</feature>
<feature type="domain" description="PAS" evidence="12">
    <location>
        <begin position="2064"/>
        <end position="2135"/>
    </location>
</feature>
<dbReference type="PROSITE" id="PS50109">
    <property type="entry name" value="HIS_KIN"/>
    <property type="match status" value="1"/>
</dbReference>
<dbReference type="PROSITE" id="PS50110">
    <property type="entry name" value="RESPONSE_REGULATORY"/>
    <property type="match status" value="2"/>
</dbReference>
<dbReference type="InterPro" id="IPR001789">
    <property type="entry name" value="Sig_transdc_resp-reg_receiver"/>
</dbReference>
<proteinExistence type="predicted"/>
<feature type="domain" description="Histidine kinase" evidence="10">
    <location>
        <begin position="2341"/>
        <end position="2572"/>
    </location>
</feature>
<feature type="domain" description="PAS" evidence="12">
    <location>
        <begin position="1937"/>
        <end position="2008"/>
    </location>
</feature>
<organism evidence="14 15">
    <name type="scientific">Pycnococcus provasolii</name>
    <dbReference type="NCBI Taxonomy" id="41880"/>
    <lineage>
        <taxon>Eukaryota</taxon>
        <taxon>Viridiplantae</taxon>
        <taxon>Chlorophyta</taxon>
        <taxon>Pseudoscourfieldiophyceae</taxon>
        <taxon>Pseudoscourfieldiales</taxon>
        <taxon>Pycnococcaceae</taxon>
        <taxon>Pycnococcus</taxon>
    </lineage>
</organism>
<dbReference type="InterPro" id="IPR035965">
    <property type="entry name" value="PAS-like_dom_sf"/>
</dbReference>